<keyword evidence="5" id="KW-1185">Reference proteome</keyword>
<dbReference type="InterPro" id="IPR050433">
    <property type="entry name" value="Myc_transcription_factors"/>
</dbReference>
<dbReference type="OrthoDB" id="5964374at2759"/>
<dbReference type="InterPro" id="IPR002418">
    <property type="entry name" value="Tscrpt_reg_Myc"/>
</dbReference>
<protein>
    <submittedName>
        <fullName evidence="4">N-myc proto-oncogene protein</fullName>
    </submittedName>
</protein>
<name>A0A2B4SQN9_STYPI</name>
<dbReference type="GO" id="GO:0003677">
    <property type="term" value="F:DNA binding"/>
    <property type="evidence" value="ECO:0007669"/>
    <property type="project" value="UniProtKB-KW"/>
</dbReference>
<dbReference type="EMBL" id="LSMT01000044">
    <property type="protein sequence ID" value="PFX30842.1"/>
    <property type="molecule type" value="Genomic_DNA"/>
</dbReference>
<evidence type="ECO:0000313" key="5">
    <source>
        <dbReference type="Proteomes" id="UP000225706"/>
    </source>
</evidence>
<dbReference type="GO" id="GO:0046983">
    <property type="term" value="F:protein dimerization activity"/>
    <property type="evidence" value="ECO:0007669"/>
    <property type="project" value="InterPro"/>
</dbReference>
<comment type="caution">
    <text evidence="4">The sequence shown here is derived from an EMBL/GenBank/DDBJ whole genome shotgun (WGS) entry which is preliminary data.</text>
</comment>
<evidence type="ECO:0000256" key="2">
    <source>
        <dbReference type="SAM" id="MobiDB-lite"/>
    </source>
</evidence>
<organism evidence="4 5">
    <name type="scientific">Stylophora pistillata</name>
    <name type="common">Smooth cauliflower coral</name>
    <dbReference type="NCBI Taxonomy" id="50429"/>
    <lineage>
        <taxon>Eukaryota</taxon>
        <taxon>Metazoa</taxon>
        <taxon>Cnidaria</taxon>
        <taxon>Anthozoa</taxon>
        <taxon>Hexacorallia</taxon>
        <taxon>Scleractinia</taxon>
        <taxon>Astrocoeniina</taxon>
        <taxon>Pocilloporidae</taxon>
        <taxon>Stylophora</taxon>
    </lineage>
</organism>
<feature type="domain" description="BHLH" evidence="3">
    <location>
        <begin position="249"/>
        <end position="301"/>
    </location>
</feature>
<keyword evidence="1" id="KW-0238">DNA-binding</keyword>
<evidence type="ECO:0000313" key="4">
    <source>
        <dbReference type="EMBL" id="PFX30842.1"/>
    </source>
</evidence>
<reference evidence="5" key="1">
    <citation type="journal article" date="2017" name="bioRxiv">
        <title>Comparative analysis of the genomes of Stylophora pistillata and Acropora digitifera provides evidence for extensive differences between species of corals.</title>
        <authorList>
            <person name="Voolstra C.R."/>
            <person name="Li Y."/>
            <person name="Liew Y.J."/>
            <person name="Baumgarten S."/>
            <person name="Zoccola D."/>
            <person name="Flot J.-F."/>
            <person name="Tambutte S."/>
            <person name="Allemand D."/>
            <person name="Aranda M."/>
        </authorList>
    </citation>
    <scope>NUCLEOTIDE SEQUENCE [LARGE SCALE GENOMIC DNA]</scope>
</reference>
<dbReference type="InterPro" id="IPR036638">
    <property type="entry name" value="HLH_DNA-bd_sf"/>
</dbReference>
<dbReference type="FunFam" id="4.10.280.10:FF:000019">
    <property type="entry name" value="Myc proto-oncogene protein"/>
    <property type="match status" value="1"/>
</dbReference>
<dbReference type="SUPFAM" id="SSF47459">
    <property type="entry name" value="HLH, helix-loop-helix DNA-binding domain"/>
    <property type="match status" value="1"/>
</dbReference>
<evidence type="ECO:0000259" key="3">
    <source>
        <dbReference type="PROSITE" id="PS50888"/>
    </source>
</evidence>
<dbReference type="Pfam" id="PF00010">
    <property type="entry name" value="HLH"/>
    <property type="match status" value="1"/>
</dbReference>
<dbReference type="Proteomes" id="UP000225706">
    <property type="component" value="Unassembled WGS sequence"/>
</dbReference>
<dbReference type="PANTHER" id="PTHR45851">
    <property type="entry name" value="MYC PROTO-ONCOGENE"/>
    <property type="match status" value="1"/>
</dbReference>
<proteinExistence type="predicted"/>
<sequence length="345" mass="39102">MMNRSPQLDLSPCSSPLVSFKGSFEFPATPDLWPSFSFPTPPTSPVECCSNCQEVTKEMRWHAATGPWGELRKISDEELEVDDVPFETARELCGLRAESPAILNDIMWSGDRVRRPDSTTDFEARFSLSSTPTCFDQPISHTFVEPEELFSFSSLSHCSDQDLDMLDRLANGEAAFDIPSEDLSSETEEDEIDVVSVTVDKTEEKAAATTCQSSDTTGQEDRPMNTPARQRWSRRKNQESSELGNEDGNGRISHNDLERKRRNDLRNRFQCLRKSIPSLQESERAAKITILRRAAELIPLLQKEEEKLLALKGEEKKRNAALLNTLMKLTKKQEKMNATFVQFQE</sequence>
<dbReference type="SMART" id="SM00353">
    <property type="entry name" value="HLH"/>
    <property type="match status" value="1"/>
</dbReference>
<accession>A0A2B4SQN9</accession>
<dbReference type="Gene3D" id="4.10.280.10">
    <property type="entry name" value="Helix-loop-helix DNA-binding domain"/>
    <property type="match status" value="1"/>
</dbReference>
<feature type="region of interest" description="Disordered" evidence="2">
    <location>
        <begin position="201"/>
        <end position="259"/>
    </location>
</feature>
<dbReference type="AlphaFoldDB" id="A0A2B4SQN9"/>
<evidence type="ECO:0000256" key="1">
    <source>
        <dbReference type="ARBA" id="ARBA00023125"/>
    </source>
</evidence>
<dbReference type="PROSITE" id="PS50888">
    <property type="entry name" value="BHLH"/>
    <property type="match status" value="1"/>
</dbReference>
<dbReference type="STRING" id="50429.A0A2B4SQN9"/>
<dbReference type="InterPro" id="IPR011598">
    <property type="entry name" value="bHLH_dom"/>
</dbReference>
<dbReference type="GO" id="GO:0003700">
    <property type="term" value="F:DNA-binding transcription factor activity"/>
    <property type="evidence" value="ECO:0007669"/>
    <property type="project" value="InterPro"/>
</dbReference>
<dbReference type="CDD" id="cd11400">
    <property type="entry name" value="bHLHzip_Myc"/>
    <property type="match status" value="1"/>
</dbReference>
<gene>
    <name evidence="4" type="primary">MYCN</name>
    <name evidence="4" type="ORF">AWC38_SpisGene4319</name>
</gene>
<dbReference type="PRINTS" id="PR00044">
    <property type="entry name" value="LEUZIPPRMYC"/>
</dbReference>